<evidence type="ECO:0000256" key="2">
    <source>
        <dbReference type="ARBA" id="ARBA00022771"/>
    </source>
</evidence>
<dbReference type="PROSITE" id="PS51805">
    <property type="entry name" value="EPHD"/>
    <property type="match status" value="1"/>
</dbReference>
<keyword evidence="2" id="KW-0863">Zinc-finger</keyword>
<name>A0A5S6QP31_TRIMR</name>
<evidence type="ECO:0000256" key="4">
    <source>
        <dbReference type="SAM" id="MobiDB-lite"/>
    </source>
</evidence>
<feature type="domain" description="PHD-type" evidence="5">
    <location>
        <begin position="218"/>
        <end position="351"/>
    </location>
</feature>
<feature type="compositionally biased region" description="Basic residues" evidence="4">
    <location>
        <begin position="115"/>
        <end position="128"/>
    </location>
</feature>
<evidence type="ECO:0000313" key="7">
    <source>
        <dbReference type="WBParaSite" id="TMUE_2000008612.1"/>
    </source>
</evidence>
<dbReference type="AlphaFoldDB" id="A0A5S6QP31"/>
<proteinExistence type="predicted"/>
<feature type="region of interest" description="Disordered" evidence="4">
    <location>
        <begin position="85"/>
        <end position="137"/>
    </location>
</feature>
<dbReference type="STRING" id="70415.A0A5S6QP31"/>
<accession>A0A5S6QP31</accession>
<evidence type="ECO:0000256" key="1">
    <source>
        <dbReference type="ARBA" id="ARBA00022723"/>
    </source>
</evidence>
<dbReference type="Pfam" id="PF13771">
    <property type="entry name" value="zf-HC5HC2H"/>
    <property type="match status" value="1"/>
</dbReference>
<dbReference type="InterPro" id="IPR013083">
    <property type="entry name" value="Znf_RING/FYVE/PHD"/>
</dbReference>
<sequence length="351" mass="39625">MKCPLMLLGSLPWSCSLPWQRNTIVAREAVQQSANNAFPLTPSFDMEVDFRGTKLKGKVTVVDAALLMKGESCDEEPMGISRTEEERFMDEPEPKSNANEACAKNFSPAKSTQSTKRRNYKNKGKNNKRSGPFEDTDEADIARIKEQCLHRFYKQQARKNRSKRRTVKEPTIVVRGDNLGTAEIHNTAAYDKAIAAIRGLDARYFMKPSFLAEPISAPQICALCQEPAGYEDLGILCGPYYIRITSSKHWPPFIDKKLKSSSESVVYEAGLKFHTCCIATAPDLEHVGHFITGIQEYLPKYWKQNCQMCRCVGATVRCNSGQCQRIYHFPCALSSGNYDYKQCSFTCRFCL</sequence>
<dbReference type="Proteomes" id="UP000046395">
    <property type="component" value="Unassembled WGS sequence"/>
</dbReference>
<dbReference type="Gene3D" id="3.30.40.10">
    <property type="entry name" value="Zinc/RING finger domain, C3HC4 (zinc finger)"/>
    <property type="match status" value="1"/>
</dbReference>
<feature type="compositionally biased region" description="Basic and acidic residues" evidence="4">
    <location>
        <begin position="85"/>
        <end position="94"/>
    </location>
</feature>
<evidence type="ECO:0000313" key="6">
    <source>
        <dbReference type="Proteomes" id="UP000046395"/>
    </source>
</evidence>
<organism evidence="6 7">
    <name type="scientific">Trichuris muris</name>
    <name type="common">Mouse whipworm</name>
    <dbReference type="NCBI Taxonomy" id="70415"/>
    <lineage>
        <taxon>Eukaryota</taxon>
        <taxon>Metazoa</taxon>
        <taxon>Ecdysozoa</taxon>
        <taxon>Nematoda</taxon>
        <taxon>Enoplea</taxon>
        <taxon>Dorylaimia</taxon>
        <taxon>Trichinellida</taxon>
        <taxon>Trichuridae</taxon>
        <taxon>Trichuris</taxon>
    </lineage>
</organism>
<keyword evidence="1" id="KW-0479">Metal-binding</keyword>
<dbReference type="InterPro" id="IPR034732">
    <property type="entry name" value="EPHD"/>
</dbReference>
<reference evidence="7" key="1">
    <citation type="submission" date="2019-12" db="UniProtKB">
        <authorList>
            <consortium name="WormBaseParasite"/>
        </authorList>
    </citation>
    <scope>IDENTIFICATION</scope>
</reference>
<evidence type="ECO:0000259" key="5">
    <source>
        <dbReference type="PROSITE" id="PS51805"/>
    </source>
</evidence>
<protein>
    <submittedName>
        <fullName evidence="7">PHD-type domain-containing protein</fullName>
    </submittedName>
</protein>
<keyword evidence="3" id="KW-0862">Zinc</keyword>
<evidence type="ECO:0000256" key="3">
    <source>
        <dbReference type="ARBA" id="ARBA00022833"/>
    </source>
</evidence>
<dbReference type="WBParaSite" id="TMUE_2000008612.1">
    <property type="protein sequence ID" value="TMUE_2000008612.1"/>
    <property type="gene ID" value="WBGene00295088"/>
</dbReference>
<keyword evidence="6" id="KW-1185">Reference proteome</keyword>
<dbReference type="GO" id="GO:0008270">
    <property type="term" value="F:zinc ion binding"/>
    <property type="evidence" value="ECO:0007669"/>
    <property type="project" value="UniProtKB-KW"/>
</dbReference>